<reference evidence="4" key="1">
    <citation type="submission" date="2022-01" db="EMBL/GenBank/DDBJ databases">
        <authorList>
            <person name="Braso-Vives M."/>
        </authorList>
    </citation>
    <scope>NUCLEOTIDE SEQUENCE</scope>
</reference>
<sequence>MTTNSAASGDRKSPVLSPREAGQPFTYTPADRPKKRSSKGGKKGKREESDQPPCQPEVISCEVGSDGGVIETTCMDVVVHVPRNHSSGRGVQEVTVTVATDCPQETQGPQTAAVAPLVKVQLSEPENVEKTIVVDVQMDTRIKEEERNTTQIKCLRSSSPDSGFEQVDRQLYRMMPGNIIRLLLQGPGQENFIMVVAKTVKDYIWDTLERKVTFAVFGPWSLQKSMVPVLFYSCHGLRGLLAWYDSLRERMGSASQAEGHVQWGESYDMYVGKPQRLEVTASLKSSSWEVDEENKQTVITKGALKKRRSDKYGFVVTKKSGKKTDPFVITFKVKQEEKSKAFEFHVATPAGPPDSAPTSPRLKRRRRGTPQRRSSANLHPTAPSVINCQIVRAKLTRHRSQWYKLDYNQGQFIPVLTNQGVFGHSDKEEKEYWVGYTDGRVGFFPRDDVEIVESLHPEVCPTKDGLLRTLLEPCRHLKFNYSFIRKEIVNNLVKWPKFARQVGFNEADIEDIKVRHREDGKEQVTAMMEDLRQRIGEEKPELLMTVIDGLFRCGIPYKKVNCQELAQKILLDSLLYTVALSTHPSYLGLGAKLGYNIIHLMRINQQCKGVSSSEKACQPEYAVLQEWQAQKWSGKHQDPVDMLQWLHIVVQEMSEGNHSDHEFRHIQGVILFLLCYRRIPL</sequence>
<dbReference type="InterPro" id="IPR001452">
    <property type="entry name" value="SH3_domain"/>
</dbReference>
<dbReference type="GO" id="GO:0005737">
    <property type="term" value="C:cytoplasm"/>
    <property type="evidence" value="ECO:0007669"/>
    <property type="project" value="TreeGrafter"/>
</dbReference>
<feature type="compositionally biased region" description="Basic residues" evidence="2">
    <location>
        <begin position="33"/>
        <end position="44"/>
    </location>
</feature>
<feature type="compositionally biased region" description="Basic residues" evidence="2">
    <location>
        <begin position="361"/>
        <end position="370"/>
    </location>
</feature>
<dbReference type="InterPro" id="IPR011029">
    <property type="entry name" value="DEATH-like_dom_sf"/>
</dbReference>
<evidence type="ECO:0000313" key="4">
    <source>
        <dbReference type="EMBL" id="CAH1261637.1"/>
    </source>
</evidence>
<dbReference type="CDD" id="cd01670">
    <property type="entry name" value="Death"/>
    <property type="match status" value="1"/>
</dbReference>
<name>A0A8J9ZT61_BRALA</name>
<dbReference type="PANTHER" id="PTHR15603">
    <property type="entry name" value="SH3 DOMAIN-CONTAINING PROTEIN"/>
    <property type="match status" value="1"/>
</dbReference>
<feature type="region of interest" description="Disordered" evidence="2">
    <location>
        <begin position="346"/>
        <end position="380"/>
    </location>
</feature>
<keyword evidence="1" id="KW-0728">SH3 domain</keyword>
<dbReference type="PANTHER" id="PTHR15603:SF4">
    <property type="entry name" value="SH3 DOMAIN-BINDING PROTEIN 4-LIKE"/>
    <property type="match status" value="1"/>
</dbReference>
<feature type="region of interest" description="Disordered" evidence="2">
    <location>
        <begin position="1"/>
        <end position="59"/>
    </location>
</feature>
<dbReference type="Gene3D" id="1.10.533.10">
    <property type="entry name" value="Death Domain, Fas"/>
    <property type="match status" value="1"/>
</dbReference>
<dbReference type="SUPFAM" id="SSF50044">
    <property type="entry name" value="SH3-domain"/>
    <property type="match status" value="1"/>
</dbReference>
<dbReference type="InterPro" id="IPR000488">
    <property type="entry name" value="Death_dom"/>
</dbReference>
<evidence type="ECO:0000256" key="1">
    <source>
        <dbReference type="ARBA" id="ARBA00022443"/>
    </source>
</evidence>
<dbReference type="Proteomes" id="UP000838412">
    <property type="component" value="Chromosome 4"/>
</dbReference>
<protein>
    <submittedName>
        <fullName evidence="4">SH3BP4 protein</fullName>
    </submittedName>
</protein>
<dbReference type="InterPro" id="IPR056182">
    <property type="entry name" value="UPA_SH3BP4"/>
</dbReference>
<proteinExistence type="predicted"/>
<dbReference type="Pfam" id="PF23640">
    <property type="entry name" value="UPA_SH3BP4"/>
    <property type="match status" value="1"/>
</dbReference>
<gene>
    <name evidence="4" type="primary">SH3BP4</name>
    <name evidence="4" type="ORF">BLAG_LOCUS16998</name>
</gene>
<dbReference type="InterPro" id="IPR056183">
    <property type="entry name" value="DEATH_SH3BP4"/>
</dbReference>
<evidence type="ECO:0000313" key="5">
    <source>
        <dbReference type="Proteomes" id="UP000838412"/>
    </source>
</evidence>
<feature type="domain" description="Death" evidence="3">
    <location>
        <begin position="494"/>
        <end position="547"/>
    </location>
</feature>
<dbReference type="OrthoDB" id="10000126at2759"/>
<dbReference type="InterPro" id="IPR036028">
    <property type="entry name" value="SH3-like_dom_sf"/>
</dbReference>
<dbReference type="PROSITE" id="PS50017">
    <property type="entry name" value="DEATH_DOMAIN"/>
    <property type="match status" value="1"/>
</dbReference>
<dbReference type="SUPFAM" id="SSF47986">
    <property type="entry name" value="DEATH domain"/>
    <property type="match status" value="1"/>
</dbReference>
<dbReference type="AlphaFoldDB" id="A0A8J9ZT61"/>
<evidence type="ECO:0000259" key="3">
    <source>
        <dbReference type="PROSITE" id="PS50017"/>
    </source>
</evidence>
<dbReference type="Pfam" id="PF24094">
    <property type="entry name" value="DEATH_SH3BP4"/>
    <property type="match status" value="1"/>
</dbReference>
<organism evidence="4 5">
    <name type="scientific">Branchiostoma lanceolatum</name>
    <name type="common">Common lancelet</name>
    <name type="synonym">Amphioxus lanceolatum</name>
    <dbReference type="NCBI Taxonomy" id="7740"/>
    <lineage>
        <taxon>Eukaryota</taxon>
        <taxon>Metazoa</taxon>
        <taxon>Chordata</taxon>
        <taxon>Cephalochordata</taxon>
        <taxon>Leptocardii</taxon>
        <taxon>Amphioxiformes</taxon>
        <taxon>Branchiostomatidae</taxon>
        <taxon>Branchiostoma</taxon>
    </lineage>
</organism>
<dbReference type="Pfam" id="PF07653">
    <property type="entry name" value="SH3_2"/>
    <property type="match status" value="1"/>
</dbReference>
<accession>A0A8J9ZT61</accession>
<evidence type="ECO:0000256" key="2">
    <source>
        <dbReference type="SAM" id="MobiDB-lite"/>
    </source>
</evidence>
<keyword evidence="5" id="KW-1185">Reference proteome</keyword>
<dbReference type="GO" id="GO:0007165">
    <property type="term" value="P:signal transduction"/>
    <property type="evidence" value="ECO:0007669"/>
    <property type="project" value="InterPro"/>
</dbReference>
<dbReference type="EMBL" id="OV696689">
    <property type="protein sequence ID" value="CAH1261637.1"/>
    <property type="molecule type" value="Genomic_DNA"/>
</dbReference>